<accession>A0AAP0QP50</accession>
<protein>
    <submittedName>
        <fullName evidence="1">Uncharacterized protein</fullName>
    </submittedName>
</protein>
<keyword evidence="2" id="KW-1185">Reference proteome</keyword>
<evidence type="ECO:0000313" key="1">
    <source>
        <dbReference type="EMBL" id="KAK9201785.1"/>
    </source>
</evidence>
<organism evidence="1 2">
    <name type="scientific">Citrus x changshan-huyou</name>
    <dbReference type="NCBI Taxonomy" id="2935761"/>
    <lineage>
        <taxon>Eukaryota</taxon>
        <taxon>Viridiplantae</taxon>
        <taxon>Streptophyta</taxon>
        <taxon>Embryophyta</taxon>
        <taxon>Tracheophyta</taxon>
        <taxon>Spermatophyta</taxon>
        <taxon>Magnoliopsida</taxon>
        <taxon>eudicotyledons</taxon>
        <taxon>Gunneridae</taxon>
        <taxon>Pentapetalae</taxon>
        <taxon>rosids</taxon>
        <taxon>malvids</taxon>
        <taxon>Sapindales</taxon>
        <taxon>Rutaceae</taxon>
        <taxon>Aurantioideae</taxon>
        <taxon>Citrus</taxon>
    </lineage>
</organism>
<dbReference type="Proteomes" id="UP001428341">
    <property type="component" value="Unassembled WGS sequence"/>
</dbReference>
<evidence type="ECO:0000313" key="2">
    <source>
        <dbReference type="Proteomes" id="UP001428341"/>
    </source>
</evidence>
<dbReference type="EMBL" id="JBCGBO010000005">
    <property type="protein sequence ID" value="KAK9201785.1"/>
    <property type="molecule type" value="Genomic_DNA"/>
</dbReference>
<gene>
    <name evidence="1" type="ORF">WN944_016992</name>
</gene>
<proteinExistence type="predicted"/>
<sequence length="104" mass="11146">MYLRGGGTQMTIRVRASTSTMSSPIKSSPHLCSISEQISFPMSNRLDPKPAFLPVSNKFAGEENPDAICIINRLIISSSSGRPPKLGLLASDVLTRTTGLETVP</sequence>
<name>A0AAP0QP50_9ROSI</name>
<comment type="caution">
    <text evidence="1">The sequence shown here is derived from an EMBL/GenBank/DDBJ whole genome shotgun (WGS) entry which is preliminary data.</text>
</comment>
<reference evidence="1 2" key="1">
    <citation type="submission" date="2024-05" db="EMBL/GenBank/DDBJ databases">
        <title>Haplotype-resolved chromosome-level genome assembly of Huyou (Citrus changshanensis).</title>
        <authorList>
            <person name="Miao C."/>
            <person name="Chen W."/>
            <person name="Wu Y."/>
            <person name="Wang L."/>
            <person name="Zhao S."/>
            <person name="Grierson D."/>
            <person name="Xu C."/>
            <person name="Chen K."/>
        </authorList>
    </citation>
    <scope>NUCLEOTIDE SEQUENCE [LARGE SCALE GENOMIC DNA]</scope>
    <source>
        <strain evidence="1">01-14</strain>
        <tissue evidence="1">Leaf</tissue>
    </source>
</reference>
<dbReference type="AlphaFoldDB" id="A0AAP0QP50"/>